<protein>
    <recommendedName>
        <fullName evidence="4">Orn/DAP/Arg decarboxylase 2 C-terminal domain-containing protein</fullName>
    </recommendedName>
</protein>
<reference evidence="6" key="1">
    <citation type="submission" date="2017-01" db="EMBL/GenBank/DDBJ databases">
        <title>Novel pathways for hydrocarbon cycling and metabolic interdependencies in hydrothermal sediment communities.</title>
        <authorList>
            <person name="Dombrowski N."/>
            <person name="Seitz K."/>
            <person name="Teske A."/>
            <person name="Baker B."/>
        </authorList>
    </citation>
    <scope>NUCLEOTIDE SEQUENCE [LARGE SCALE GENOMIC DNA]</scope>
</reference>
<dbReference type="InterPro" id="IPR009006">
    <property type="entry name" value="Ala_racemase/Decarboxylase_C"/>
</dbReference>
<dbReference type="PRINTS" id="PR01179">
    <property type="entry name" value="ODADCRBXLASE"/>
</dbReference>
<evidence type="ECO:0000256" key="2">
    <source>
        <dbReference type="ARBA" id="ARBA00022898"/>
    </source>
</evidence>
<gene>
    <name evidence="5" type="ORF">BXT86_01040</name>
</gene>
<dbReference type="Gene3D" id="3.20.20.10">
    <property type="entry name" value="Alanine racemase"/>
    <property type="match status" value="1"/>
</dbReference>
<dbReference type="Pfam" id="PF00278">
    <property type="entry name" value="Orn_DAP_Arg_deC"/>
    <property type="match status" value="1"/>
</dbReference>
<proteinExistence type="inferred from homology"/>
<dbReference type="SUPFAM" id="SSF50621">
    <property type="entry name" value="Alanine racemase C-terminal domain-like"/>
    <property type="match status" value="1"/>
</dbReference>
<dbReference type="InterPro" id="IPR029066">
    <property type="entry name" value="PLP-binding_barrel"/>
</dbReference>
<comment type="cofactor">
    <cofactor evidence="1">
        <name>pyridoxal 5'-phosphate</name>
        <dbReference type="ChEBI" id="CHEBI:597326"/>
    </cofactor>
</comment>
<dbReference type="PANTHER" id="PTHR43727">
    <property type="entry name" value="DIAMINOPIMELATE DECARBOXYLASE"/>
    <property type="match status" value="1"/>
</dbReference>
<evidence type="ECO:0000259" key="4">
    <source>
        <dbReference type="Pfam" id="PF00278"/>
    </source>
</evidence>
<dbReference type="PANTHER" id="PTHR43727:SF2">
    <property type="entry name" value="GROUP IV DECARBOXYLASE"/>
    <property type="match status" value="1"/>
</dbReference>
<comment type="similarity">
    <text evidence="3">Belongs to the Orn/Lys/Arg decarboxylase class-II family.</text>
</comment>
<accession>A0A1V4QGN9</accession>
<name>A0A1V4QGN9_UNCW3</name>
<dbReference type="Gene3D" id="2.40.37.10">
    <property type="entry name" value="Lyase, Ornithine Decarboxylase, Chain A, domain 1"/>
    <property type="match status" value="1"/>
</dbReference>
<evidence type="ECO:0000256" key="3">
    <source>
        <dbReference type="RuleBase" id="RU003737"/>
    </source>
</evidence>
<dbReference type="Proteomes" id="UP000191663">
    <property type="component" value="Unassembled WGS sequence"/>
</dbReference>
<dbReference type="AlphaFoldDB" id="A0A1V4QGN9"/>
<sequence>KKRIKVSSVNLGGGFGIPYDSDDRPLNLKVVSQAYKKFVKRHNIKLMLEPGRFVVGNGGYIITRIISIKKRNRMPLYIIDAGMTENPRPALYGAFHNIVPLNKSRRPKYQTRVAGPLCENSDEFGCYKLPKLKLGDLLMIKNCGAYTRTMASNYNGRLLPAEYLFDKRLIMIRKQQNFRTLIRDEKY</sequence>
<dbReference type="GO" id="GO:0008836">
    <property type="term" value="F:diaminopimelate decarboxylase activity"/>
    <property type="evidence" value="ECO:0007669"/>
    <property type="project" value="TreeGrafter"/>
</dbReference>
<dbReference type="InterPro" id="IPR000183">
    <property type="entry name" value="Orn/DAP/Arg_de-COase"/>
</dbReference>
<dbReference type="EMBL" id="MUKB01000012">
    <property type="protein sequence ID" value="OPX18484.1"/>
    <property type="molecule type" value="Genomic_DNA"/>
</dbReference>
<feature type="domain" description="Orn/DAP/Arg decarboxylase 2 C-terminal" evidence="4">
    <location>
        <begin position="54"/>
        <end position="144"/>
    </location>
</feature>
<comment type="caution">
    <text evidence="5">The sequence shown here is derived from an EMBL/GenBank/DDBJ whole genome shotgun (WGS) entry which is preliminary data.</text>
</comment>
<keyword evidence="2" id="KW-0663">Pyridoxal phosphate</keyword>
<dbReference type="InterPro" id="IPR022643">
    <property type="entry name" value="De-COase2_C"/>
</dbReference>
<evidence type="ECO:0000256" key="1">
    <source>
        <dbReference type="ARBA" id="ARBA00001933"/>
    </source>
</evidence>
<evidence type="ECO:0000313" key="6">
    <source>
        <dbReference type="Proteomes" id="UP000191663"/>
    </source>
</evidence>
<organism evidence="5 6">
    <name type="scientific">candidate division WOR-3 bacterium 4484_100</name>
    <dbReference type="NCBI Taxonomy" id="1936077"/>
    <lineage>
        <taxon>Bacteria</taxon>
        <taxon>Bacteria division WOR-3</taxon>
    </lineage>
</organism>
<dbReference type="GO" id="GO:0009089">
    <property type="term" value="P:lysine biosynthetic process via diaminopimelate"/>
    <property type="evidence" value="ECO:0007669"/>
    <property type="project" value="TreeGrafter"/>
</dbReference>
<evidence type="ECO:0000313" key="5">
    <source>
        <dbReference type="EMBL" id="OPX18484.1"/>
    </source>
</evidence>
<feature type="non-terminal residue" evidence="5">
    <location>
        <position position="1"/>
    </location>
</feature>